<evidence type="ECO:0000313" key="7">
    <source>
        <dbReference type="EMBL" id="MCP2168609.1"/>
    </source>
</evidence>
<dbReference type="Gene3D" id="1.10.10.10">
    <property type="entry name" value="Winged helix-like DNA-binding domain superfamily/Winged helix DNA-binding domain"/>
    <property type="match status" value="1"/>
</dbReference>
<keyword evidence="4" id="KW-0804">Transcription</keyword>
<dbReference type="PROSITE" id="PS51755">
    <property type="entry name" value="OMPR_PHOB"/>
    <property type="match status" value="1"/>
</dbReference>
<keyword evidence="3 5" id="KW-0238">DNA-binding</keyword>
<dbReference type="InterPro" id="IPR001867">
    <property type="entry name" value="OmpR/PhoB-type_DNA-bd"/>
</dbReference>
<gene>
    <name evidence="7" type="ORF">LX83_005487</name>
</gene>
<protein>
    <submittedName>
        <fullName evidence="7">DNA-binding transcriptional activator of the SARP family</fullName>
    </submittedName>
</protein>
<dbReference type="CDD" id="cd15831">
    <property type="entry name" value="BTAD"/>
    <property type="match status" value="1"/>
</dbReference>
<dbReference type="AlphaFoldDB" id="A0AAE3GJY0"/>
<dbReference type="InterPro" id="IPR011990">
    <property type="entry name" value="TPR-like_helical_dom_sf"/>
</dbReference>
<dbReference type="SUPFAM" id="SSF46894">
    <property type="entry name" value="C-terminal effector domain of the bipartite response regulators"/>
    <property type="match status" value="1"/>
</dbReference>
<dbReference type="RefSeq" id="WP_253776601.1">
    <property type="nucleotide sequence ID" value="NZ_JAMTCK010000014.1"/>
</dbReference>
<dbReference type="GO" id="GO:0006355">
    <property type="term" value="P:regulation of DNA-templated transcription"/>
    <property type="evidence" value="ECO:0007669"/>
    <property type="project" value="InterPro"/>
</dbReference>
<dbReference type="Pfam" id="PF00486">
    <property type="entry name" value="Trans_reg_C"/>
    <property type="match status" value="1"/>
</dbReference>
<dbReference type="GO" id="GO:0003677">
    <property type="term" value="F:DNA binding"/>
    <property type="evidence" value="ECO:0007669"/>
    <property type="project" value="UniProtKB-UniRule"/>
</dbReference>
<dbReference type="SMART" id="SM01043">
    <property type="entry name" value="BTAD"/>
    <property type="match status" value="1"/>
</dbReference>
<keyword evidence="2" id="KW-0805">Transcription regulation</keyword>
<dbReference type="EMBL" id="JAMTCK010000014">
    <property type="protein sequence ID" value="MCP2168609.1"/>
    <property type="molecule type" value="Genomic_DNA"/>
</dbReference>
<reference evidence="7" key="1">
    <citation type="submission" date="2022-06" db="EMBL/GenBank/DDBJ databases">
        <title>Genomic Encyclopedia of Archaeal and Bacterial Type Strains, Phase II (KMG-II): from individual species to whole genera.</title>
        <authorList>
            <person name="Goeker M."/>
        </authorList>
    </citation>
    <scope>NUCLEOTIDE SEQUENCE</scope>
    <source>
        <strain evidence="7">DSM 43935</strain>
    </source>
</reference>
<dbReference type="GO" id="GO:0000160">
    <property type="term" value="P:phosphorelay signal transduction system"/>
    <property type="evidence" value="ECO:0007669"/>
    <property type="project" value="InterPro"/>
</dbReference>
<evidence type="ECO:0000313" key="8">
    <source>
        <dbReference type="Proteomes" id="UP001206128"/>
    </source>
</evidence>
<proteinExistence type="inferred from homology"/>
<accession>A0AAE3GJY0</accession>
<dbReference type="InterPro" id="IPR051677">
    <property type="entry name" value="AfsR-DnrI-RedD_regulator"/>
</dbReference>
<organism evidence="7 8">
    <name type="scientific">Goodfellowiella coeruleoviolacea</name>
    <dbReference type="NCBI Taxonomy" id="334858"/>
    <lineage>
        <taxon>Bacteria</taxon>
        <taxon>Bacillati</taxon>
        <taxon>Actinomycetota</taxon>
        <taxon>Actinomycetes</taxon>
        <taxon>Pseudonocardiales</taxon>
        <taxon>Pseudonocardiaceae</taxon>
        <taxon>Goodfellowiella</taxon>
    </lineage>
</organism>
<evidence type="ECO:0000256" key="4">
    <source>
        <dbReference type="ARBA" id="ARBA00023163"/>
    </source>
</evidence>
<dbReference type="Pfam" id="PF13191">
    <property type="entry name" value="AAA_16"/>
    <property type="match status" value="1"/>
</dbReference>
<evidence type="ECO:0000259" key="6">
    <source>
        <dbReference type="PROSITE" id="PS51755"/>
    </source>
</evidence>
<dbReference type="InterPro" id="IPR036388">
    <property type="entry name" value="WH-like_DNA-bd_sf"/>
</dbReference>
<dbReference type="SMART" id="SM00862">
    <property type="entry name" value="Trans_reg_C"/>
    <property type="match status" value="1"/>
</dbReference>
<dbReference type="SUPFAM" id="SSF48452">
    <property type="entry name" value="TPR-like"/>
    <property type="match status" value="1"/>
</dbReference>
<feature type="domain" description="OmpR/PhoB-type" evidence="6">
    <location>
        <begin position="1"/>
        <end position="103"/>
    </location>
</feature>
<evidence type="ECO:0000256" key="3">
    <source>
        <dbReference type="ARBA" id="ARBA00023125"/>
    </source>
</evidence>
<dbReference type="PANTHER" id="PTHR35807:SF1">
    <property type="entry name" value="TRANSCRIPTIONAL REGULATOR REDD"/>
    <property type="match status" value="1"/>
</dbReference>
<keyword evidence="8" id="KW-1185">Reference proteome</keyword>
<dbReference type="InterPro" id="IPR027417">
    <property type="entry name" value="P-loop_NTPase"/>
</dbReference>
<evidence type="ECO:0000256" key="5">
    <source>
        <dbReference type="PROSITE-ProRule" id="PRU01091"/>
    </source>
</evidence>
<dbReference type="InterPro" id="IPR041664">
    <property type="entry name" value="AAA_16"/>
</dbReference>
<sequence length="662" mass="70844">MVPNAELKIRLLGEPRAWRGEVPLKLGHGLPTAVFVALALRANRVVSRDELVAALWDDDCPNGASNRIYTYVSALRRLVERGVGTREAAGVLESGYSGYRLVVSPDNLDVALVQRYRDQARAMRASGDARGELSAVDSALALWQGEALQGVPGPLALSWRQRLTEVRLGLSARRACLMIDMGYHDEVIDELRELVSHHPAREDLHHSLMLALSRSGRQVEALGVYRQAREALLEHFGAEPGAALRELRQAVLRSGSPVVPGIVGGAVVAERELSGRAYARIASARPATFVGRDGELARVRAAVAGVRTGRGGALWVNGAPGTGKTALLGAGLAELVGAECVVGWGVADELSHRVPLGVLESCVGGLDSGLLRRAGLTGLDLVPESVAKRADARVRLGGVLARVRSVLDAAGSRPVVLVIDDLHWADDETLLVWRQLHELTAHHPLLLISTCRPLPRHRNLDLLRMLVAESGCDTLELGELSDAEVRELLHRSHPAGRHTTDLVATLSGGNPAFVRAIGQAMASRPSRGWLATPDSVARAVHDYLDCFSSATREMLRCASLLGDPHTVGDVLRVSGKRAHQLVDSVAEALAGGALVDLGGSRLRFRHPIVKRVLHESVPVAARRAALADLGVDNGLPATYWAHPVGTRAPVHDDLGVRLDAIS</sequence>
<dbReference type="Proteomes" id="UP001206128">
    <property type="component" value="Unassembled WGS sequence"/>
</dbReference>
<dbReference type="Gene3D" id="3.40.50.300">
    <property type="entry name" value="P-loop containing nucleotide triphosphate hydrolases"/>
    <property type="match status" value="1"/>
</dbReference>
<evidence type="ECO:0000256" key="2">
    <source>
        <dbReference type="ARBA" id="ARBA00023015"/>
    </source>
</evidence>
<name>A0AAE3GJY0_9PSEU</name>
<dbReference type="PANTHER" id="PTHR35807">
    <property type="entry name" value="TRANSCRIPTIONAL REGULATOR REDD-RELATED"/>
    <property type="match status" value="1"/>
</dbReference>
<dbReference type="SUPFAM" id="SSF52540">
    <property type="entry name" value="P-loop containing nucleoside triphosphate hydrolases"/>
    <property type="match status" value="1"/>
</dbReference>
<evidence type="ECO:0000256" key="1">
    <source>
        <dbReference type="ARBA" id="ARBA00005820"/>
    </source>
</evidence>
<dbReference type="InterPro" id="IPR005158">
    <property type="entry name" value="BTAD"/>
</dbReference>
<dbReference type="InterPro" id="IPR016032">
    <property type="entry name" value="Sig_transdc_resp-reg_C-effctor"/>
</dbReference>
<dbReference type="Gene3D" id="1.25.40.10">
    <property type="entry name" value="Tetratricopeptide repeat domain"/>
    <property type="match status" value="1"/>
</dbReference>
<comment type="similarity">
    <text evidence="1">Belongs to the AfsR/DnrI/RedD regulatory family.</text>
</comment>
<dbReference type="Pfam" id="PF03704">
    <property type="entry name" value="BTAD"/>
    <property type="match status" value="1"/>
</dbReference>
<feature type="DNA-binding region" description="OmpR/PhoB-type" evidence="5">
    <location>
        <begin position="1"/>
        <end position="103"/>
    </location>
</feature>
<comment type="caution">
    <text evidence="7">The sequence shown here is derived from an EMBL/GenBank/DDBJ whole genome shotgun (WGS) entry which is preliminary data.</text>
</comment>